<dbReference type="PRINTS" id="PR00080">
    <property type="entry name" value="SDRFAMILY"/>
</dbReference>
<dbReference type="InterPro" id="IPR036291">
    <property type="entry name" value="NAD(P)-bd_dom_sf"/>
</dbReference>
<dbReference type="PANTHER" id="PTHR44229">
    <property type="entry name" value="15-HYDROXYPROSTAGLANDIN DEHYDROGENASE [NAD(+)]"/>
    <property type="match status" value="1"/>
</dbReference>
<dbReference type="FunFam" id="3.40.50.720:FF:000084">
    <property type="entry name" value="Short-chain dehydrogenase reductase"/>
    <property type="match status" value="1"/>
</dbReference>
<dbReference type="GO" id="GO:0005737">
    <property type="term" value="C:cytoplasm"/>
    <property type="evidence" value="ECO:0007669"/>
    <property type="project" value="TreeGrafter"/>
</dbReference>
<protein>
    <submittedName>
        <fullName evidence="2">Unannotated protein</fullName>
    </submittedName>
</protein>
<dbReference type="InterPro" id="IPR002347">
    <property type="entry name" value="SDR_fam"/>
</dbReference>
<dbReference type="Pfam" id="PF00106">
    <property type="entry name" value="adh_short"/>
    <property type="match status" value="1"/>
</dbReference>
<dbReference type="SUPFAM" id="SSF51735">
    <property type="entry name" value="NAD(P)-binding Rossmann-fold domains"/>
    <property type="match status" value="1"/>
</dbReference>
<dbReference type="Gene3D" id="3.40.50.720">
    <property type="entry name" value="NAD(P)-binding Rossmann-like Domain"/>
    <property type="match status" value="1"/>
</dbReference>
<dbReference type="AlphaFoldDB" id="A0A6J7RGP5"/>
<keyword evidence="1" id="KW-0560">Oxidoreductase</keyword>
<dbReference type="CDD" id="cd05233">
    <property type="entry name" value="SDR_c"/>
    <property type="match status" value="1"/>
</dbReference>
<dbReference type="PANTHER" id="PTHR44229:SF4">
    <property type="entry name" value="15-HYDROXYPROSTAGLANDIN DEHYDROGENASE [NAD(+)]"/>
    <property type="match status" value="1"/>
</dbReference>
<proteinExistence type="predicted"/>
<evidence type="ECO:0000256" key="1">
    <source>
        <dbReference type="ARBA" id="ARBA00023002"/>
    </source>
</evidence>
<dbReference type="GO" id="GO:0016616">
    <property type="term" value="F:oxidoreductase activity, acting on the CH-OH group of donors, NAD or NADP as acceptor"/>
    <property type="evidence" value="ECO:0007669"/>
    <property type="project" value="TreeGrafter"/>
</dbReference>
<dbReference type="EMBL" id="CAFBQU010000020">
    <property type="protein sequence ID" value="CAB5065274.1"/>
    <property type="molecule type" value="Genomic_DNA"/>
</dbReference>
<evidence type="ECO:0000313" key="3">
    <source>
        <dbReference type="EMBL" id="CAB5065274.1"/>
    </source>
</evidence>
<organism evidence="2">
    <name type="scientific">freshwater metagenome</name>
    <dbReference type="NCBI Taxonomy" id="449393"/>
    <lineage>
        <taxon>unclassified sequences</taxon>
        <taxon>metagenomes</taxon>
        <taxon>ecological metagenomes</taxon>
    </lineage>
</organism>
<name>A0A6J7RGP5_9ZZZZ</name>
<dbReference type="PRINTS" id="PR00081">
    <property type="entry name" value="GDHRDH"/>
</dbReference>
<gene>
    <name evidence="2" type="ORF">UFOPK4098_01269</name>
    <name evidence="3" type="ORF">UFOPK4347_00893</name>
</gene>
<evidence type="ECO:0000313" key="2">
    <source>
        <dbReference type="EMBL" id="CAB5027660.1"/>
    </source>
</evidence>
<dbReference type="EMBL" id="CAFBPN010000088">
    <property type="protein sequence ID" value="CAB5027660.1"/>
    <property type="molecule type" value="Genomic_DNA"/>
</dbReference>
<accession>A0A6J7RGP5</accession>
<sequence>MEISGKHALVTGAGAGIGRATVILLAQKGAKVVAADINEDGLKETAALAQKAVPGANVVTVKADVSTAAGVRAMFASATAAFGGLDIVHNNAGLICGEPLWPDAALEKISAVIAVNLGGVAMGTQEAIKALRARGGGAIVNTASVAALQAMPTDPVYSATKVGVVRIVESCAGFAAEGIRVNAVLPGMVDTDMTMKQTGDGTRPAAWLEPVIAATVMLTAEDIAVAVIELIEDDSAAGQAKIVGNVGRDYK</sequence>
<reference evidence="2" key="1">
    <citation type="submission" date="2020-05" db="EMBL/GenBank/DDBJ databases">
        <authorList>
            <person name="Chiriac C."/>
            <person name="Salcher M."/>
            <person name="Ghai R."/>
            <person name="Kavagutti S V."/>
        </authorList>
    </citation>
    <scope>NUCLEOTIDE SEQUENCE</scope>
</reference>